<gene>
    <name evidence="8" type="ORF">BQ4739_LOCUS3838</name>
</gene>
<keyword evidence="3 7" id="KW-0812">Transmembrane</keyword>
<feature type="transmembrane region" description="Helical" evidence="7">
    <location>
        <begin position="35"/>
        <end position="58"/>
    </location>
</feature>
<keyword evidence="5 7" id="KW-1133">Transmembrane helix</keyword>
<dbReference type="UniPathway" id="UPA00378"/>
<keyword evidence="4 7" id="KW-0256">Endoplasmic reticulum</keyword>
<evidence type="ECO:0000256" key="5">
    <source>
        <dbReference type="ARBA" id="ARBA00022989"/>
    </source>
</evidence>
<dbReference type="PANTHER" id="PTHR16433">
    <property type="entry name" value="DOLICHOL-PHOSPHATE MANNOSYLTRANSFERASE SUBUNIT 3"/>
    <property type="match status" value="1"/>
</dbReference>
<evidence type="ECO:0000256" key="7">
    <source>
        <dbReference type="RuleBase" id="RU365085"/>
    </source>
</evidence>
<dbReference type="GO" id="GO:0005789">
    <property type="term" value="C:endoplasmic reticulum membrane"/>
    <property type="evidence" value="ECO:0007669"/>
    <property type="project" value="UniProtKB-SubCell"/>
</dbReference>
<evidence type="ECO:0000256" key="2">
    <source>
        <dbReference type="ARBA" id="ARBA00010430"/>
    </source>
</evidence>
<dbReference type="AlphaFoldDB" id="A0A383VCJ1"/>
<comment type="function">
    <text evidence="7">Stabilizer subunit of the dolichol-phosphate mannose (DPM) synthase complex; tethers catalytic subunit to the ER.</text>
</comment>
<evidence type="ECO:0000313" key="9">
    <source>
        <dbReference type="Proteomes" id="UP000256970"/>
    </source>
</evidence>
<keyword evidence="6 7" id="KW-0472">Membrane</keyword>
<sequence length="100" mass="10847">MKRIYRIASIAAAGGAAWAAALQLSIPTPARVAVLLAPLLLLVAFGMYMLLLLVYGALTFRSCPEEAQKLHLDICRARKDLVRQGFAFDKDLQAGLSSDE</sequence>
<protein>
    <recommendedName>
        <fullName evidence="7">Dolichol-phosphate mannosyltransferase subunit 3</fullName>
    </recommendedName>
</protein>
<evidence type="ECO:0000256" key="1">
    <source>
        <dbReference type="ARBA" id="ARBA00004477"/>
    </source>
</evidence>
<dbReference type="Proteomes" id="UP000256970">
    <property type="component" value="Unassembled WGS sequence"/>
</dbReference>
<accession>A0A383VCJ1</accession>
<dbReference type="EMBL" id="FNXT01000301">
    <property type="protein sequence ID" value="SZX63287.1"/>
    <property type="molecule type" value="Genomic_DNA"/>
</dbReference>
<name>A0A383VCJ1_TETOB</name>
<evidence type="ECO:0000256" key="4">
    <source>
        <dbReference type="ARBA" id="ARBA00022824"/>
    </source>
</evidence>
<dbReference type="InterPro" id="IPR013174">
    <property type="entry name" value="DPM3"/>
</dbReference>
<evidence type="ECO:0000256" key="6">
    <source>
        <dbReference type="ARBA" id="ARBA00023136"/>
    </source>
</evidence>
<comment type="subcellular location">
    <subcellularLocation>
        <location evidence="1 7">Endoplasmic reticulum membrane</location>
        <topology evidence="1 7">Multi-pass membrane protein</topology>
    </subcellularLocation>
</comment>
<evidence type="ECO:0000313" key="8">
    <source>
        <dbReference type="EMBL" id="SZX63287.1"/>
    </source>
</evidence>
<keyword evidence="9" id="KW-1185">Reference proteome</keyword>
<comment type="similarity">
    <text evidence="2 7">Belongs to the DPM3 family.</text>
</comment>
<dbReference type="Pfam" id="PF08285">
    <property type="entry name" value="DPM3"/>
    <property type="match status" value="1"/>
</dbReference>
<evidence type="ECO:0000256" key="3">
    <source>
        <dbReference type="ARBA" id="ARBA00022692"/>
    </source>
</evidence>
<dbReference type="PANTHER" id="PTHR16433:SF0">
    <property type="entry name" value="DOLICHOL-PHOSPHATE MANNOSYLTRANSFERASE SUBUNIT 3"/>
    <property type="match status" value="1"/>
</dbReference>
<dbReference type="GO" id="GO:0033185">
    <property type="term" value="C:dolichol-phosphate-mannose synthase complex"/>
    <property type="evidence" value="ECO:0007669"/>
    <property type="project" value="TreeGrafter"/>
</dbReference>
<comment type="pathway">
    <text evidence="7">Protein modification; protein glycosylation.</text>
</comment>
<reference evidence="8 9" key="1">
    <citation type="submission" date="2016-10" db="EMBL/GenBank/DDBJ databases">
        <authorList>
            <person name="Cai Z."/>
        </authorList>
    </citation>
    <scope>NUCLEOTIDE SEQUENCE [LARGE SCALE GENOMIC DNA]</scope>
</reference>
<dbReference type="GO" id="GO:0006506">
    <property type="term" value="P:GPI anchor biosynthetic process"/>
    <property type="evidence" value="ECO:0007669"/>
    <property type="project" value="TreeGrafter"/>
</dbReference>
<organism evidence="8 9">
    <name type="scientific">Tetradesmus obliquus</name>
    <name type="common">Green alga</name>
    <name type="synonym">Acutodesmus obliquus</name>
    <dbReference type="NCBI Taxonomy" id="3088"/>
    <lineage>
        <taxon>Eukaryota</taxon>
        <taxon>Viridiplantae</taxon>
        <taxon>Chlorophyta</taxon>
        <taxon>core chlorophytes</taxon>
        <taxon>Chlorophyceae</taxon>
        <taxon>CS clade</taxon>
        <taxon>Sphaeropleales</taxon>
        <taxon>Scenedesmaceae</taxon>
        <taxon>Tetradesmus</taxon>
    </lineage>
</organism>
<comment type="caution">
    <text evidence="7">Lacks conserved residue(s) required for the propagation of feature annotation.</text>
</comment>
<proteinExistence type="inferred from homology"/>
<comment type="subunit">
    <text evidence="7">Component of the dolichol-phosphate mannose (DPM) synthase complex.</text>
</comment>
<dbReference type="STRING" id="3088.A0A383VCJ1"/>